<evidence type="ECO:0000256" key="2">
    <source>
        <dbReference type="ARBA" id="ARBA00022723"/>
    </source>
</evidence>
<evidence type="ECO:0000313" key="6">
    <source>
        <dbReference type="EMBL" id="KAJ9636453.1"/>
    </source>
</evidence>
<dbReference type="SUPFAM" id="SSF48264">
    <property type="entry name" value="Cytochrome P450"/>
    <property type="match status" value="1"/>
</dbReference>
<gene>
    <name evidence="6" type="ORF">H2204_005286</name>
</gene>
<dbReference type="AlphaFoldDB" id="A0AA38Y629"/>
<evidence type="ECO:0000256" key="3">
    <source>
        <dbReference type="ARBA" id="ARBA00023002"/>
    </source>
</evidence>
<dbReference type="PANTHER" id="PTHR46300">
    <property type="entry name" value="P450, PUTATIVE (EUROFUNG)-RELATED-RELATED"/>
    <property type="match status" value="1"/>
</dbReference>
<dbReference type="InterPro" id="IPR002401">
    <property type="entry name" value="Cyt_P450_E_grp-I"/>
</dbReference>
<dbReference type="PRINTS" id="PR00463">
    <property type="entry name" value="EP450I"/>
</dbReference>
<organism evidence="6 7">
    <name type="scientific">Knufia peltigerae</name>
    <dbReference type="NCBI Taxonomy" id="1002370"/>
    <lineage>
        <taxon>Eukaryota</taxon>
        <taxon>Fungi</taxon>
        <taxon>Dikarya</taxon>
        <taxon>Ascomycota</taxon>
        <taxon>Pezizomycotina</taxon>
        <taxon>Eurotiomycetes</taxon>
        <taxon>Chaetothyriomycetidae</taxon>
        <taxon>Chaetothyriales</taxon>
        <taxon>Trichomeriaceae</taxon>
        <taxon>Knufia</taxon>
    </lineage>
</organism>
<dbReference type="InterPro" id="IPR050364">
    <property type="entry name" value="Cytochrome_P450_fung"/>
</dbReference>
<dbReference type="GO" id="GO:0004497">
    <property type="term" value="F:monooxygenase activity"/>
    <property type="evidence" value="ECO:0007669"/>
    <property type="project" value="InterPro"/>
</dbReference>
<evidence type="ECO:0000256" key="5">
    <source>
        <dbReference type="PIRSR" id="PIRSR602401-1"/>
    </source>
</evidence>
<proteinExistence type="inferred from homology"/>
<evidence type="ECO:0000313" key="7">
    <source>
        <dbReference type="Proteomes" id="UP001172681"/>
    </source>
</evidence>
<evidence type="ECO:0000256" key="1">
    <source>
        <dbReference type="ARBA" id="ARBA00010617"/>
    </source>
</evidence>
<comment type="similarity">
    <text evidence="1">Belongs to the cytochrome P450 family.</text>
</comment>
<reference evidence="6" key="1">
    <citation type="submission" date="2022-10" db="EMBL/GenBank/DDBJ databases">
        <title>Culturing micro-colonial fungi from biological soil crusts in the Mojave desert and describing Neophaeococcomyces mojavensis, and introducing the new genera and species Taxawa tesnikishii.</title>
        <authorList>
            <person name="Kurbessoian T."/>
            <person name="Stajich J.E."/>
        </authorList>
    </citation>
    <scope>NUCLEOTIDE SEQUENCE</scope>
    <source>
        <strain evidence="6">TK_35</strain>
    </source>
</reference>
<sequence>MMHDITLVQVPALYWLDTFPALQHLPKWLYPLPAQFRSLGKSLKRFWWALSCEGAERETPNFSHALIKTAEGNGLSQAEIGEMTATLIGGGLDTTSSTLHTLVLALCLFPEVLKRAHDELDRVVGNTAPSWDDLDGGRLPYCAAVLKEAMRWRSVTALGGFAHAPIQDDIYKGYHFPAGIPIFGNVWAMHANPVDFPHPHDFRPERYLDQRQPYPNKIGHSAFGWGRRSCSGQYFAEQSLSQTVARLLWSFDIRPGLDEHVRKSRKQLNSSVLTNDEKGNPVKLDPWAYTDNENTQPLPFKAQFIARNEEIKAHICREAEEGRERLRIYDGETKVTLDQFM</sequence>
<dbReference type="PANTHER" id="PTHR46300:SF4">
    <property type="entry name" value="CYTOCHROME P450 98A3"/>
    <property type="match status" value="1"/>
</dbReference>
<dbReference type="Gene3D" id="1.10.630.10">
    <property type="entry name" value="Cytochrome P450"/>
    <property type="match status" value="1"/>
</dbReference>
<keyword evidence="5" id="KW-0349">Heme</keyword>
<name>A0AA38Y629_9EURO</name>
<dbReference type="Pfam" id="PF00067">
    <property type="entry name" value="p450"/>
    <property type="match status" value="1"/>
</dbReference>
<evidence type="ECO:0000256" key="4">
    <source>
        <dbReference type="ARBA" id="ARBA00023004"/>
    </source>
</evidence>
<evidence type="ECO:0008006" key="8">
    <source>
        <dbReference type="Google" id="ProtNLM"/>
    </source>
</evidence>
<protein>
    <recommendedName>
        <fullName evidence="8">Cytochrome P450</fullName>
    </recommendedName>
</protein>
<dbReference type="GO" id="GO:0016705">
    <property type="term" value="F:oxidoreductase activity, acting on paired donors, with incorporation or reduction of molecular oxygen"/>
    <property type="evidence" value="ECO:0007669"/>
    <property type="project" value="InterPro"/>
</dbReference>
<feature type="binding site" description="axial binding residue" evidence="5">
    <location>
        <position position="230"/>
    </location>
    <ligand>
        <name>heme</name>
        <dbReference type="ChEBI" id="CHEBI:30413"/>
    </ligand>
    <ligandPart>
        <name>Fe</name>
        <dbReference type="ChEBI" id="CHEBI:18248"/>
    </ligandPart>
</feature>
<dbReference type="Proteomes" id="UP001172681">
    <property type="component" value="Unassembled WGS sequence"/>
</dbReference>
<dbReference type="InterPro" id="IPR036396">
    <property type="entry name" value="Cyt_P450_sf"/>
</dbReference>
<dbReference type="GO" id="GO:0020037">
    <property type="term" value="F:heme binding"/>
    <property type="evidence" value="ECO:0007669"/>
    <property type="project" value="InterPro"/>
</dbReference>
<keyword evidence="2 5" id="KW-0479">Metal-binding</keyword>
<dbReference type="EMBL" id="JAPDRN010000029">
    <property type="protein sequence ID" value="KAJ9636453.1"/>
    <property type="molecule type" value="Genomic_DNA"/>
</dbReference>
<comment type="caution">
    <text evidence="6">The sequence shown here is derived from an EMBL/GenBank/DDBJ whole genome shotgun (WGS) entry which is preliminary data.</text>
</comment>
<comment type="cofactor">
    <cofactor evidence="5">
        <name>heme</name>
        <dbReference type="ChEBI" id="CHEBI:30413"/>
    </cofactor>
</comment>
<accession>A0AA38Y629</accession>
<dbReference type="GO" id="GO:0005506">
    <property type="term" value="F:iron ion binding"/>
    <property type="evidence" value="ECO:0007669"/>
    <property type="project" value="InterPro"/>
</dbReference>
<dbReference type="PRINTS" id="PR00385">
    <property type="entry name" value="P450"/>
</dbReference>
<keyword evidence="7" id="KW-1185">Reference proteome</keyword>
<keyword evidence="3" id="KW-0560">Oxidoreductase</keyword>
<dbReference type="InterPro" id="IPR001128">
    <property type="entry name" value="Cyt_P450"/>
</dbReference>
<keyword evidence="4 5" id="KW-0408">Iron</keyword>